<organism evidence="1 2">
    <name type="scientific">Emticicia soli</name>
    <dbReference type="NCBI Taxonomy" id="2027878"/>
    <lineage>
        <taxon>Bacteria</taxon>
        <taxon>Pseudomonadati</taxon>
        <taxon>Bacteroidota</taxon>
        <taxon>Cytophagia</taxon>
        <taxon>Cytophagales</taxon>
        <taxon>Leadbetterellaceae</taxon>
        <taxon>Emticicia</taxon>
    </lineage>
</organism>
<evidence type="ECO:0000313" key="2">
    <source>
        <dbReference type="Proteomes" id="UP001597510"/>
    </source>
</evidence>
<keyword evidence="2" id="KW-1185">Reference proteome</keyword>
<proteinExistence type="predicted"/>
<name>A0ABW5JCH7_9BACT</name>
<dbReference type="EMBL" id="JBHULC010000032">
    <property type="protein sequence ID" value="MFD2523275.1"/>
    <property type="molecule type" value="Genomic_DNA"/>
</dbReference>
<evidence type="ECO:0000313" key="1">
    <source>
        <dbReference type="EMBL" id="MFD2523275.1"/>
    </source>
</evidence>
<gene>
    <name evidence="1" type="ORF">ACFSR2_20425</name>
</gene>
<dbReference type="Proteomes" id="UP001597510">
    <property type="component" value="Unassembled WGS sequence"/>
</dbReference>
<dbReference type="RefSeq" id="WP_340240737.1">
    <property type="nucleotide sequence ID" value="NZ_JBBEWC010000025.1"/>
</dbReference>
<reference evidence="2" key="1">
    <citation type="journal article" date="2019" name="Int. J. Syst. Evol. Microbiol.">
        <title>The Global Catalogue of Microorganisms (GCM) 10K type strain sequencing project: providing services to taxonomists for standard genome sequencing and annotation.</title>
        <authorList>
            <consortium name="The Broad Institute Genomics Platform"/>
            <consortium name="The Broad Institute Genome Sequencing Center for Infectious Disease"/>
            <person name="Wu L."/>
            <person name="Ma J."/>
        </authorList>
    </citation>
    <scope>NUCLEOTIDE SEQUENCE [LARGE SCALE GENOMIC DNA]</scope>
    <source>
        <strain evidence="2">KCTC 52344</strain>
    </source>
</reference>
<protein>
    <submittedName>
        <fullName evidence="1">Uncharacterized protein</fullName>
    </submittedName>
</protein>
<accession>A0ABW5JCH7</accession>
<sequence>MSYSSISLTAIKKSDTIGNYILVHGSIAVNDEKTELKILKAQTPEFKANTLSLELNINSEYMQFSDNDIFVKPFSFIKRLDFIDDYDQIELISNQDHHILIDIEDSEDLSNNFVIESDLGQSIFAVEAKLDKMGSLIVMHKKGSKLKDNK</sequence>
<comment type="caution">
    <text evidence="1">The sequence shown here is derived from an EMBL/GenBank/DDBJ whole genome shotgun (WGS) entry which is preliminary data.</text>
</comment>